<evidence type="ECO:0000256" key="1">
    <source>
        <dbReference type="SAM" id="MobiDB-lite"/>
    </source>
</evidence>
<dbReference type="Proteomes" id="UP001152795">
    <property type="component" value="Unassembled WGS sequence"/>
</dbReference>
<keyword evidence="4" id="KW-1185">Reference proteome</keyword>
<name>A0A7D9L736_PARCT</name>
<dbReference type="Pfam" id="PF00226">
    <property type="entry name" value="DnaJ"/>
    <property type="match status" value="1"/>
</dbReference>
<feature type="transmembrane region" description="Helical" evidence="2">
    <location>
        <begin position="189"/>
        <end position="209"/>
    </location>
</feature>
<feature type="region of interest" description="Disordered" evidence="1">
    <location>
        <begin position="461"/>
        <end position="497"/>
    </location>
</feature>
<dbReference type="EMBL" id="CACRXK020013043">
    <property type="protein sequence ID" value="CAB4024453.1"/>
    <property type="molecule type" value="Genomic_DNA"/>
</dbReference>
<protein>
    <submittedName>
        <fullName evidence="3">Uncharacterized protein</fullName>
    </submittedName>
</protein>
<dbReference type="PROSITE" id="PS50076">
    <property type="entry name" value="DNAJ_2"/>
    <property type="match status" value="1"/>
</dbReference>
<keyword evidence="2" id="KW-0812">Transmembrane</keyword>
<feature type="transmembrane region" description="Helical" evidence="2">
    <location>
        <begin position="230"/>
        <end position="255"/>
    </location>
</feature>
<keyword evidence="2" id="KW-1133">Transmembrane helix</keyword>
<dbReference type="SMART" id="SM00271">
    <property type="entry name" value="DnaJ"/>
    <property type="match status" value="1"/>
</dbReference>
<dbReference type="OrthoDB" id="6142417at2759"/>
<keyword evidence="2" id="KW-0472">Membrane</keyword>
<feature type="compositionally biased region" description="Polar residues" evidence="1">
    <location>
        <begin position="467"/>
        <end position="476"/>
    </location>
</feature>
<dbReference type="InterPro" id="IPR001623">
    <property type="entry name" value="DnaJ_domain"/>
</dbReference>
<accession>A0A7D9L736</accession>
<proteinExistence type="predicted"/>
<dbReference type="AlphaFoldDB" id="A0A7D9L736"/>
<dbReference type="SUPFAM" id="SSF46565">
    <property type="entry name" value="Chaperone J-domain"/>
    <property type="match status" value="1"/>
</dbReference>
<evidence type="ECO:0000313" key="3">
    <source>
        <dbReference type="EMBL" id="CAB4024453.1"/>
    </source>
</evidence>
<organism evidence="3 4">
    <name type="scientific">Paramuricea clavata</name>
    <name type="common">Red gorgonian</name>
    <name type="synonym">Violescent sea-whip</name>
    <dbReference type="NCBI Taxonomy" id="317549"/>
    <lineage>
        <taxon>Eukaryota</taxon>
        <taxon>Metazoa</taxon>
        <taxon>Cnidaria</taxon>
        <taxon>Anthozoa</taxon>
        <taxon>Octocorallia</taxon>
        <taxon>Malacalcyonacea</taxon>
        <taxon>Plexauridae</taxon>
        <taxon>Paramuricea</taxon>
    </lineage>
</organism>
<comment type="caution">
    <text evidence="3">The sequence shown here is derived from an EMBL/GenBank/DDBJ whole genome shotgun (WGS) entry which is preliminary data.</text>
</comment>
<reference evidence="3" key="1">
    <citation type="submission" date="2020-04" db="EMBL/GenBank/DDBJ databases">
        <authorList>
            <person name="Alioto T."/>
            <person name="Alioto T."/>
            <person name="Gomez Garrido J."/>
        </authorList>
    </citation>
    <scope>NUCLEOTIDE SEQUENCE</scope>
    <source>
        <strain evidence="3">A484AB</strain>
    </source>
</reference>
<gene>
    <name evidence="3" type="ORF">PACLA_8A017839</name>
</gene>
<dbReference type="InterPro" id="IPR036869">
    <property type="entry name" value="J_dom_sf"/>
</dbReference>
<sequence>MQTIWSARMWEKDMLLRVTGDHEIHVQDEELAECKQKQICIRRQNMAKEVSAAESKNLYEILNLDMQEVRREPLEEQNKIIKKAYHSQLRRWHPDRNPENGDSAICQEIIFANTILKDPEARAAYNNVADFDKGWLSRARYKAIFMPECYSVEQKKQYGKRIGLLFLSSLLIAGGIGLTFLTAGMAAPVALGITAASGALIGGGISSGLRTINREAIEDGCSFRKYFTSLMIGAVGGAVIAVGVAGIAIFLGGAAKLAFKAAQLSLERQISTRIATTAFRGLITSLTNNIDAILAGGQKTSWKQFILHVLLDAWLGGIVGLPGGLAENTLQGVVSVDDALITFETVSSNICDAIEDTTTIAVESFANFVKERLDDDVENKAIVDHIKNGATHAAMAVGKNLAKVAKKVAKKVNDGQKAPAINDEFSNQDKATDGIYEETNDETKKDTNNTTPVANNVIKTAEKEGINPTSEYNDSTRASDDIGGEVEDSDNAEKKDKCKENIDNDAKTECTGRNGSSAEYFYKFLTALAETSDNDDFTDQPLPCYKSLIAETNDDDFTERVEHRLKYISKGHWFSKMLVDYEENGETKHNEVNKDSENSIPIPNKSTNIKVRFQVMRFPGIWCDVKKYDRFQKCWIEPIQPHTFEYNTPVSRTYTLTGNLYYEVVTKIDNNDFSEYRLKHISDGPWVSQMLVDYETNGKSEHEVKGSKSSIRIPNKATNIKVRFQVMRFPGIWCDVKKYDRFKKCWIEPRQPHTFEYNTPVSRTYTLTGKLYYEAVTKITVDYNDINEI</sequence>
<dbReference type="CDD" id="cd06257">
    <property type="entry name" value="DnaJ"/>
    <property type="match status" value="1"/>
</dbReference>
<feature type="transmembrane region" description="Helical" evidence="2">
    <location>
        <begin position="162"/>
        <end position="183"/>
    </location>
</feature>
<evidence type="ECO:0000256" key="2">
    <source>
        <dbReference type="SAM" id="Phobius"/>
    </source>
</evidence>
<evidence type="ECO:0000313" key="4">
    <source>
        <dbReference type="Proteomes" id="UP001152795"/>
    </source>
</evidence>
<dbReference type="Gene3D" id="1.10.287.110">
    <property type="entry name" value="DnaJ domain"/>
    <property type="match status" value="1"/>
</dbReference>